<reference evidence="5 6" key="1">
    <citation type="submission" date="2018-12" db="EMBL/GenBank/DDBJ databases">
        <title>Lysinibacillus antri sp. nov., isolated from a cave soil.</title>
        <authorList>
            <person name="Narsing Rao M.P."/>
            <person name="Zhang H."/>
            <person name="Dong Z.-Y."/>
            <person name="Niu X.-K."/>
            <person name="Zhang K."/>
            <person name="Fang B.-Z."/>
            <person name="Kang Y.-Q."/>
            <person name="Xiao M."/>
            <person name="Li W.-J."/>
        </authorList>
    </citation>
    <scope>NUCLEOTIDE SEQUENCE [LARGE SCALE GENOMIC DNA]</scope>
    <source>
        <strain evidence="5 6">SYSU K30002</strain>
    </source>
</reference>
<dbReference type="InterPro" id="IPR018389">
    <property type="entry name" value="DctP_fam"/>
</dbReference>
<dbReference type="GO" id="GO:0030288">
    <property type="term" value="C:outer membrane-bounded periplasmic space"/>
    <property type="evidence" value="ECO:0007669"/>
    <property type="project" value="InterPro"/>
</dbReference>
<evidence type="ECO:0000256" key="2">
    <source>
        <dbReference type="ARBA" id="ARBA00022448"/>
    </source>
</evidence>
<evidence type="ECO:0000256" key="1">
    <source>
        <dbReference type="ARBA" id="ARBA00009023"/>
    </source>
</evidence>
<dbReference type="EMBL" id="RYYR01000036">
    <property type="protein sequence ID" value="RUL47779.1"/>
    <property type="molecule type" value="Genomic_DNA"/>
</dbReference>
<dbReference type="PANTHER" id="PTHR33376:SF7">
    <property type="entry name" value="C4-DICARBOXYLATE-BINDING PROTEIN DCTB"/>
    <property type="match status" value="1"/>
</dbReference>
<dbReference type="Pfam" id="PF03480">
    <property type="entry name" value="DctP"/>
    <property type="match status" value="1"/>
</dbReference>
<name>A0A432L7Y1_9BACI</name>
<dbReference type="PIRSF" id="PIRSF006470">
    <property type="entry name" value="DctB"/>
    <property type="match status" value="1"/>
</dbReference>
<dbReference type="Gene3D" id="3.40.190.170">
    <property type="entry name" value="Bacterial extracellular solute-binding protein, family 7"/>
    <property type="match status" value="1"/>
</dbReference>
<dbReference type="InterPro" id="IPR004682">
    <property type="entry name" value="TRAP_DctP"/>
</dbReference>
<organism evidence="5 6">
    <name type="scientific">Lysinibacillus antri</name>
    <dbReference type="NCBI Taxonomy" id="2498145"/>
    <lineage>
        <taxon>Bacteria</taxon>
        <taxon>Bacillati</taxon>
        <taxon>Bacillota</taxon>
        <taxon>Bacilli</taxon>
        <taxon>Bacillales</taxon>
        <taxon>Bacillaceae</taxon>
        <taxon>Lysinibacillus</taxon>
    </lineage>
</organism>
<evidence type="ECO:0000256" key="3">
    <source>
        <dbReference type="ARBA" id="ARBA00022729"/>
    </source>
</evidence>
<dbReference type="AlphaFoldDB" id="A0A432L7Y1"/>
<dbReference type="PANTHER" id="PTHR33376">
    <property type="match status" value="1"/>
</dbReference>
<evidence type="ECO:0000313" key="6">
    <source>
        <dbReference type="Proteomes" id="UP000287910"/>
    </source>
</evidence>
<evidence type="ECO:0000313" key="5">
    <source>
        <dbReference type="EMBL" id="RUL47779.1"/>
    </source>
</evidence>
<keyword evidence="2" id="KW-0813">Transport</keyword>
<dbReference type="RefSeq" id="WP_126660519.1">
    <property type="nucleotide sequence ID" value="NZ_RYYR01000036.1"/>
</dbReference>
<keyword evidence="3 4" id="KW-0732">Signal</keyword>
<accession>A0A432L7Y1</accession>
<keyword evidence="6" id="KW-1185">Reference proteome</keyword>
<proteinExistence type="inferred from homology"/>
<dbReference type="GO" id="GO:0055085">
    <property type="term" value="P:transmembrane transport"/>
    <property type="evidence" value="ECO:0007669"/>
    <property type="project" value="InterPro"/>
</dbReference>
<feature type="signal peptide" evidence="4">
    <location>
        <begin position="1"/>
        <end position="21"/>
    </location>
</feature>
<dbReference type="CDD" id="cd13603">
    <property type="entry name" value="PBP2_TRAP_Siap_TeaA_like"/>
    <property type="match status" value="1"/>
</dbReference>
<comment type="similarity">
    <text evidence="1">Belongs to the bacterial solute-binding protein 7 family.</text>
</comment>
<protein>
    <submittedName>
        <fullName evidence="5">TRAP transporter substrate-binding protein</fullName>
    </submittedName>
</protein>
<feature type="chain" id="PRO_5039257958" evidence="4">
    <location>
        <begin position="22"/>
        <end position="350"/>
    </location>
</feature>
<evidence type="ECO:0000256" key="4">
    <source>
        <dbReference type="SAM" id="SignalP"/>
    </source>
</evidence>
<gene>
    <name evidence="5" type="ORF">EK386_17750</name>
</gene>
<dbReference type="InterPro" id="IPR038404">
    <property type="entry name" value="TRAP_DctP_sf"/>
</dbReference>
<comment type="caution">
    <text evidence="5">The sequence shown here is derived from an EMBL/GenBank/DDBJ whole genome shotgun (WGS) entry which is preliminary data.</text>
</comment>
<sequence>MKKNLKKIVFSLMALSLIFLAACSSDSTGDGDTNASSSGDKLTIKMANQVDANNFLNLGYEHFKKTIEEKTDNVAVEIYNGGTLATSDESVVDLLKNGTIQLSTSSAYGIANSLDIKAFNLFDVPFLFDSRDQYYEFLNGEYGDLLKKEVADKSNLYLLGFIDLGYYSLLNGKKLVEDPSDLSGLKIRSSAADLHLSALKAMQANPTPMAYSEVFTGLQQGTIDGVSTTTPLIYGDRFYEVNKYFTATNHVLLLHGILVDKKLYDGLDEETKTALDETIDSYVEEAKNLVTDAESKAIQGFKDAGVEVVELSDEQREIFKEATNKVAEENMDAIGQENYDLAIKLLSEMK</sequence>
<dbReference type="PROSITE" id="PS51257">
    <property type="entry name" value="PROKAR_LIPOPROTEIN"/>
    <property type="match status" value="1"/>
</dbReference>
<dbReference type="NCBIfam" id="NF037995">
    <property type="entry name" value="TRAP_S1"/>
    <property type="match status" value="1"/>
</dbReference>
<dbReference type="Proteomes" id="UP000287910">
    <property type="component" value="Unassembled WGS sequence"/>
</dbReference>